<evidence type="ECO:0000313" key="1">
    <source>
        <dbReference type="EMBL" id="KAJ5211397.1"/>
    </source>
</evidence>
<keyword evidence="2" id="KW-1185">Reference proteome</keyword>
<gene>
    <name evidence="1" type="ORF">N7472_001536</name>
</gene>
<sequence length="88" mass="9472">MDKIQGLASKLGGGKGQEFVDKGFKLMATGVNAAEQKFGGGGDSNPAKKVTDTGREQLDKAGYDFPRHFPEGGANYTYRKDIPNKFSQ</sequence>
<dbReference type="EMBL" id="JAPQKP010000001">
    <property type="protein sequence ID" value="KAJ5211397.1"/>
    <property type="molecule type" value="Genomic_DNA"/>
</dbReference>
<dbReference type="Proteomes" id="UP001150879">
    <property type="component" value="Unassembled WGS sequence"/>
</dbReference>
<accession>A0A9W9T6J6</accession>
<organism evidence="1 2">
    <name type="scientific">Penicillium cf. griseofulvum</name>
    <dbReference type="NCBI Taxonomy" id="2972120"/>
    <lineage>
        <taxon>Eukaryota</taxon>
        <taxon>Fungi</taxon>
        <taxon>Dikarya</taxon>
        <taxon>Ascomycota</taxon>
        <taxon>Pezizomycotina</taxon>
        <taxon>Eurotiomycetes</taxon>
        <taxon>Eurotiomycetidae</taxon>
        <taxon>Eurotiales</taxon>
        <taxon>Aspergillaceae</taxon>
        <taxon>Penicillium</taxon>
    </lineage>
</organism>
<reference evidence="1" key="1">
    <citation type="submission" date="2022-11" db="EMBL/GenBank/DDBJ databases">
        <authorList>
            <person name="Petersen C."/>
        </authorList>
    </citation>
    <scope>NUCLEOTIDE SEQUENCE</scope>
    <source>
        <strain evidence="1">IBT 16849</strain>
    </source>
</reference>
<comment type="caution">
    <text evidence="1">The sequence shown here is derived from an EMBL/GenBank/DDBJ whole genome shotgun (WGS) entry which is preliminary data.</text>
</comment>
<protein>
    <submittedName>
        <fullName evidence="1">Uncharacterized protein</fullName>
    </submittedName>
</protein>
<dbReference type="OrthoDB" id="3050608at2759"/>
<reference evidence="1" key="2">
    <citation type="journal article" date="2023" name="IMA Fungus">
        <title>Comparative genomic study of the Penicillium genus elucidates a diverse pangenome and 15 lateral gene transfer events.</title>
        <authorList>
            <person name="Petersen C."/>
            <person name="Sorensen T."/>
            <person name="Nielsen M.R."/>
            <person name="Sondergaard T.E."/>
            <person name="Sorensen J.L."/>
            <person name="Fitzpatrick D.A."/>
            <person name="Frisvad J.C."/>
            <person name="Nielsen K.L."/>
        </authorList>
    </citation>
    <scope>NUCLEOTIDE SEQUENCE</scope>
    <source>
        <strain evidence="1">IBT 16849</strain>
    </source>
</reference>
<name>A0A9W9T6J6_9EURO</name>
<dbReference type="AlphaFoldDB" id="A0A9W9T6J6"/>
<evidence type="ECO:0000313" key="2">
    <source>
        <dbReference type="Proteomes" id="UP001150879"/>
    </source>
</evidence>
<proteinExistence type="predicted"/>